<gene>
    <name evidence="2" type="ORF">WJX84_009987</name>
</gene>
<dbReference type="EMBL" id="JALJOV010000187">
    <property type="protein sequence ID" value="KAK9866134.1"/>
    <property type="molecule type" value="Genomic_DNA"/>
</dbReference>
<sequence length="352" mass="38875">MSEELDVWSALEGPWLGINDPWELEACSVLLSPSRRDYAQAYDASARASPLVAEDTADLEADGPFNEYEAPAHGMDESATEQDLADQRPSLRQQQHSVQGLMVHPGWNAVIPCQQSMRQIYTALETGFLDMPIDLSGPGNEQYATLRDLQAIPSHQHGLMLAESGMRIMNALHFTRAKGDASHQIMYKYLGVSGLLGAVFFKPAAGLNIQGKDQLKGMSVSEEALPTPEQVKKCLELDMWQSRSASHMWKVTADALAELKTKQADILSRLSLHADVAESQTNRMQAGPRTTWLLGRVAELSENALLQQEVVRSASRTFVWQICSPDNLARLMQIMWPTFPPLLYSLQAAAAA</sequence>
<name>A0AAW1T9C8_9CHLO</name>
<feature type="region of interest" description="Disordered" evidence="1">
    <location>
        <begin position="62"/>
        <end position="94"/>
    </location>
</feature>
<keyword evidence="3" id="KW-1185">Reference proteome</keyword>
<protein>
    <submittedName>
        <fullName evidence="2">Uncharacterized protein</fullName>
    </submittedName>
</protein>
<reference evidence="2 3" key="1">
    <citation type="journal article" date="2024" name="Nat. Commun.">
        <title>Phylogenomics reveals the evolutionary origins of lichenization in chlorophyte algae.</title>
        <authorList>
            <person name="Puginier C."/>
            <person name="Libourel C."/>
            <person name="Otte J."/>
            <person name="Skaloud P."/>
            <person name="Haon M."/>
            <person name="Grisel S."/>
            <person name="Petersen M."/>
            <person name="Berrin J.G."/>
            <person name="Delaux P.M."/>
            <person name="Dal Grande F."/>
            <person name="Keller J."/>
        </authorList>
    </citation>
    <scope>NUCLEOTIDE SEQUENCE [LARGE SCALE GENOMIC DNA]</scope>
    <source>
        <strain evidence="2 3">SAG 2523</strain>
    </source>
</reference>
<comment type="caution">
    <text evidence="2">The sequence shown here is derived from an EMBL/GenBank/DDBJ whole genome shotgun (WGS) entry which is preliminary data.</text>
</comment>
<organism evidence="2 3">
    <name type="scientific">Apatococcus fuscideae</name>
    <dbReference type="NCBI Taxonomy" id="2026836"/>
    <lineage>
        <taxon>Eukaryota</taxon>
        <taxon>Viridiplantae</taxon>
        <taxon>Chlorophyta</taxon>
        <taxon>core chlorophytes</taxon>
        <taxon>Trebouxiophyceae</taxon>
        <taxon>Chlorellales</taxon>
        <taxon>Chlorellaceae</taxon>
        <taxon>Apatococcus</taxon>
    </lineage>
</organism>
<dbReference type="Proteomes" id="UP001485043">
    <property type="component" value="Unassembled WGS sequence"/>
</dbReference>
<evidence type="ECO:0000313" key="3">
    <source>
        <dbReference type="Proteomes" id="UP001485043"/>
    </source>
</evidence>
<evidence type="ECO:0000313" key="2">
    <source>
        <dbReference type="EMBL" id="KAK9866134.1"/>
    </source>
</evidence>
<accession>A0AAW1T9C8</accession>
<evidence type="ECO:0000256" key="1">
    <source>
        <dbReference type="SAM" id="MobiDB-lite"/>
    </source>
</evidence>
<dbReference type="AlphaFoldDB" id="A0AAW1T9C8"/>
<proteinExistence type="predicted"/>